<dbReference type="EMBL" id="RQFP01000001">
    <property type="protein sequence ID" value="TGK96747.1"/>
    <property type="molecule type" value="Genomic_DNA"/>
</dbReference>
<dbReference type="GO" id="GO:0016740">
    <property type="term" value="F:transferase activity"/>
    <property type="evidence" value="ECO:0007669"/>
    <property type="project" value="UniProtKB-KW"/>
</dbReference>
<name>A0A2M9Y5D6_9LEPT</name>
<dbReference type="SUPFAM" id="SSF52833">
    <property type="entry name" value="Thioredoxin-like"/>
    <property type="match status" value="1"/>
</dbReference>
<organism evidence="2 3">
    <name type="scientific">Leptospira brenneri</name>
    <dbReference type="NCBI Taxonomy" id="2023182"/>
    <lineage>
        <taxon>Bacteria</taxon>
        <taxon>Pseudomonadati</taxon>
        <taxon>Spirochaetota</taxon>
        <taxon>Spirochaetia</taxon>
        <taxon>Leptospirales</taxon>
        <taxon>Leptospiraceae</taxon>
        <taxon>Leptospira</taxon>
    </lineage>
</organism>
<dbReference type="OrthoDB" id="5242791at2"/>
<dbReference type="Gene3D" id="3.40.30.10">
    <property type="entry name" value="Glutaredoxin"/>
    <property type="match status" value="1"/>
</dbReference>
<keyword evidence="3" id="KW-1185">Reference proteome</keyword>
<evidence type="ECO:0000313" key="3">
    <source>
        <dbReference type="Proteomes" id="UP000297891"/>
    </source>
</evidence>
<dbReference type="Proteomes" id="UP000297891">
    <property type="component" value="Unassembled WGS sequence"/>
</dbReference>
<evidence type="ECO:0000259" key="1">
    <source>
        <dbReference type="PROSITE" id="PS50404"/>
    </source>
</evidence>
<sequence>MSSTLYTFPISHFSEKARWGLDLANYPYNLKPMVPGEHIQTLKPLVNDLYVPVLETENGIIQGSGNILDIIEEKAFGHKASPEEKLMEEKVDIQIGKSLQTFLYHFILDYPEIVGKLFLLEPAAPSDSVAAPEHFDLIALSLKRRYKITPKNLEAVKQALDEGSKELIAVYKNQKYFNGKSFGRVDLTFASLMGMLAAPEESPAYPWFTSVQMPEAFLTWRKELGFELLFDKIKEFYKEFRNQSK</sequence>
<dbReference type="PROSITE" id="PS50404">
    <property type="entry name" value="GST_NTER"/>
    <property type="match status" value="1"/>
</dbReference>
<dbReference type="InterPro" id="IPR036249">
    <property type="entry name" value="Thioredoxin-like_sf"/>
</dbReference>
<dbReference type="InterPro" id="IPR004045">
    <property type="entry name" value="Glutathione_S-Trfase_N"/>
</dbReference>
<dbReference type="Gene3D" id="1.20.1050.10">
    <property type="match status" value="1"/>
</dbReference>
<accession>A0A2M9Y5D6</accession>
<protein>
    <submittedName>
        <fullName evidence="2">Glutathione S-transferase family protein</fullName>
    </submittedName>
</protein>
<reference evidence="2" key="1">
    <citation type="journal article" date="2019" name="PLoS Negl. Trop. Dis.">
        <title>Revisiting the worldwide diversity of Leptospira species in the environment.</title>
        <authorList>
            <person name="Vincent A.T."/>
            <person name="Schiettekatte O."/>
            <person name="Bourhy P."/>
            <person name="Veyrier F.J."/>
            <person name="Picardeau M."/>
        </authorList>
    </citation>
    <scope>NUCLEOTIDE SEQUENCE [LARGE SCALE GENOMIC DNA]</scope>
    <source>
        <strain evidence="2">201800277</strain>
    </source>
</reference>
<comment type="caution">
    <text evidence="2">The sequence shown here is derived from an EMBL/GenBank/DDBJ whole genome shotgun (WGS) entry which is preliminary data.</text>
</comment>
<feature type="domain" description="GST N-terminal" evidence="1">
    <location>
        <begin position="1"/>
        <end position="79"/>
    </location>
</feature>
<dbReference type="AlphaFoldDB" id="A0A2M9Y5D6"/>
<evidence type="ECO:0000313" key="2">
    <source>
        <dbReference type="EMBL" id="TGK96747.1"/>
    </source>
</evidence>
<dbReference type="CDD" id="cd00570">
    <property type="entry name" value="GST_N_family"/>
    <property type="match status" value="1"/>
</dbReference>
<dbReference type="RefSeq" id="WP_100789916.1">
    <property type="nucleotide sequence ID" value="NZ_NPDQ01000002.1"/>
</dbReference>
<dbReference type="Pfam" id="PF13417">
    <property type="entry name" value="GST_N_3"/>
    <property type="match status" value="1"/>
</dbReference>
<gene>
    <name evidence="2" type="ORF">EHQ30_09170</name>
</gene>
<proteinExistence type="predicted"/>
<keyword evidence="2" id="KW-0808">Transferase</keyword>